<accession>A0A1I4J2G1</accession>
<evidence type="ECO:0000313" key="2">
    <source>
        <dbReference type="EMBL" id="SFL60785.1"/>
    </source>
</evidence>
<feature type="compositionally biased region" description="Low complexity" evidence="1">
    <location>
        <begin position="337"/>
        <end position="350"/>
    </location>
</feature>
<dbReference type="AlphaFoldDB" id="A0A1I4J2G1"/>
<proteinExistence type="predicted"/>
<evidence type="ECO:0000256" key="1">
    <source>
        <dbReference type="SAM" id="MobiDB-lite"/>
    </source>
</evidence>
<sequence>MNGWHVASEEEAARQAASTQQFVDHFLHRDRNDAGKYPSGITLLRDAAVKYHKSPMVLPWLNEKTQRMAYYVIPRQREEITAVRDLLVAFVGPSFAKYGYDVPAALDKPHEAAILKRYGAGSTFVIQATTDTDERRGLRTALERMVEVVERAPVRSWSAPKPLGRLLADFEAALLSGAPQTAQALLQQIDHQGGLSPANVKHLEIRLLAAQGKANEILALRGLREVLLQDPPVPVKDMVLSALFTAYIEPALAEGDLARAVDALKAPDSQFSLLTDGNLLTLSEQAITVMLVGMHGRGDRAELSRSIALLDAEGRGDTVPEALASYRRQSVHADTVTAEPAEIEPVATTEPEPEETPGKAPLNTWAEIVKAVAQGDKTAFELCRRMDVRRSDIPIQVEAVSDAEMAGVFADLTDPEYEAVWQYALGPFLQELARVEVFYPQTLTTVMRSIVNQRCDPANLAVLDLLLELFLRTAPNAQEYTEFLEQMSIGFDQWVAPETAGQALDFVDRLANFASPAPKARIQTAQLLLAPLRVHARRLDEAYLSTAHSLSDELGLRLEWPERVSSESAENKPIVGAAQILIYGLDEGVLQRVQERIIQRFPRVKVVISAEKVASRHLKDAARNSDFSVMITQCAAHAATNCIGRYAKEVVYPRGAGSASVAHAAINALYDLATRQQEISTRRNR</sequence>
<evidence type="ECO:0000313" key="3">
    <source>
        <dbReference type="Proteomes" id="UP000198928"/>
    </source>
</evidence>
<name>A0A1I4J2G1_9ACTN</name>
<dbReference type="InterPro" id="IPR049807">
    <property type="entry name" value="DpdD-like"/>
</dbReference>
<reference evidence="3" key="1">
    <citation type="submission" date="2016-10" db="EMBL/GenBank/DDBJ databases">
        <authorList>
            <person name="Varghese N."/>
            <person name="Submissions S."/>
        </authorList>
    </citation>
    <scope>NUCLEOTIDE SEQUENCE [LARGE SCALE GENOMIC DNA]</scope>
    <source>
        <strain evidence="3">PL19</strain>
    </source>
</reference>
<protein>
    <submittedName>
        <fullName evidence="2">Uncharacterized protein</fullName>
    </submittedName>
</protein>
<feature type="region of interest" description="Disordered" evidence="1">
    <location>
        <begin position="330"/>
        <end position="360"/>
    </location>
</feature>
<organism evidence="2 3">
    <name type="scientific">Streptomyces pini</name>
    <dbReference type="NCBI Taxonomy" id="1520580"/>
    <lineage>
        <taxon>Bacteria</taxon>
        <taxon>Bacillati</taxon>
        <taxon>Actinomycetota</taxon>
        <taxon>Actinomycetes</taxon>
        <taxon>Kitasatosporales</taxon>
        <taxon>Streptomycetaceae</taxon>
        <taxon>Streptomyces</taxon>
    </lineage>
</organism>
<keyword evidence="3" id="KW-1185">Reference proteome</keyword>
<dbReference type="EMBL" id="FOSG01000022">
    <property type="protein sequence ID" value="SFL60785.1"/>
    <property type="molecule type" value="Genomic_DNA"/>
</dbReference>
<gene>
    <name evidence="2" type="ORF">SAMN05192584_12287</name>
</gene>
<dbReference type="NCBIfam" id="NF041061">
    <property type="entry name" value="DpdD"/>
    <property type="match status" value="1"/>
</dbReference>
<dbReference type="Proteomes" id="UP000198928">
    <property type="component" value="Unassembled WGS sequence"/>
</dbReference>